<dbReference type="GO" id="GO:0004427">
    <property type="term" value="F:inorganic diphosphate phosphatase activity"/>
    <property type="evidence" value="ECO:0007669"/>
    <property type="project" value="UniProtKB-EC"/>
</dbReference>
<dbReference type="Gene3D" id="3.10.310.20">
    <property type="entry name" value="DHHA2 domain"/>
    <property type="match status" value="1"/>
</dbReference>
<keyword evidence="3" id="KW-0479">Metal-binding</keyword>
<dbReference type="InterPro" id="IPR038222">
    <property type="entry name" value="DHHA2_dom_sf"/>
</dbReference>
<dbReference type="InterPro" id="IPR046342">
    <property type="entry name" value="CBS_dom_sf"/>
</dbReference>
<comment type="cofactor">
    <cofactor evidence="1">
        <name>Mn(2+)</name>
        <dbReference type="ChEBI" id="CHEBI:29035"/>
    </cofactor>
</comment>
<dbReference type="FunFam" id="3.90.1640.10:FF:000001">
    <property type="entry name" value="Probable manganese-dependent inorganic pyrophosphatase"/>
    <property type="match status" value="1"/>
</dbReference>
<evidence type="ECO:0000256" key="5">
    <source>
        <dbReference type="ARBA" id="ARBA00023211"/>
    </source>
</evidence>
<dbReference type="PANTHER" id="PTHR12112">
    <property type="entry name" value="BNIP - RELATED"/>
    <property type="match status" value="1"/>
</dbReference>
<dbReference type="PANTHER" id="PTHR12112:SF22">
    <property type="entry name" value="MANGANESE-DEPENDENT INORGANIC PYROPHOSPHATASE-RELATED"/>
    <property type="match status" value="1"/>
</dbReference>
<feature type="domain" description="CBS" evidence="9">
    <location>
        <begin position="75"/>
        <end position="137"/>
    </location>
</feature>
<comment type="caution">
    <text evidence="10">The sequence shown here is derived from an EMBL/GenBank/DDBJ whole genome shotgun (WGS) entry which is preliminary data.</text>
</comment>
<reference evidence="10 11" key="1">
    <citation type="submission" date="2020-01" db="EMBL/GenBank/DDBJ databases">
        <title>Anaeroalcalibacter tamaniensis gen. nov., sp. nov., moderately halophilic strictly anaerobic fermenter bacterium from mud volcano of Taman peninsula.</title>
        <authorList>
            <person name="Frolova A."/>
            <person name="Merkel A.Y."/>
            <person name="Slobodkin A.I."/>
        </authorList>
    </citation>
    <scope>NUCLEOTIDE SEQUENCE [LARGE SCALE GENOMIC DNA]</scope>
    <source>
        <strain evidence="10 11">F-3ap</strain>
    </source>
</reference>
<dbReference type="InterPro" id="IPR000644">
    <property type="entry name" value="CBS_dom"/>
</dbReference>
<dbReference type="Pfam" id="PF02833">
    <property type="entry name" value="DHHA2"/>
    <property type="match status" value="1"/>
</dbReference>
<evidence type="ECO:0000256" key="4">
    <source>
        <dbReference type="ARBA" id="ARBA00022801"/>
    </source>
</evidence>
<dbReference type="SUPFAM" id="SSF64182">
    <property type="entry name" value="DHH phosphoesterases"/>
    <property type="match status" value="1"/>
</dbReference>
<dbReference type="Pfam" id="PF00571">
    <property type="entry name" value="CBS"/>
    <property type="match status" value="1"/>
</dbReference>
<dbReference type="PROSITE" id="PS51371">
    <property type="entry name" value="CBS"/>
    <property type="match status" value="2"/>
</dbReference>
<evidence type="ECO:0000259" key="9">
    <source>
        <dbReference type="PROSITE" id="PS51371"/>
    </source>
</evidence>
<evidence type="ECO:0000256" key="6">
    <source>
        <dbReference type="ARBA" id="ARBA00032535"/>
    </source>
</evidence>
<dbReference type="Pfam" id="PF01368">
    <property type="entry name" value="DHH"/>
    <property type="match status" value="1"/>
</dbReference>
<name>A0A7X5HVJ8_9FIRM</name>
<evidence type="ECO:0000313" key="11">
    <source>
        <dbReference type="Proteomes" id="UP000461585"/>
    </source>
</evidence>
<dbReference type="EMBL" id="JAAEEH010000011">
    <property type="protein sequence ID" value="NDL67226.1"/>
    <property type="molecule type" value="Genomic_DNA"/>
</dbReference>
<dbReference type="NCBIfam" id="NF003877">
    <property type="entry name" value="PRK05427.1"/>
    <property type="match status" value="1"/>
</dbReference>
<gene>
    <name evidence="10" type="ORF">GXN74_05650</name>
</gene>
<comment type="catalytic activity">
    <reaction evidence="7">
        <text>diphosphate + H2O = 2 phosphate + H(+)</text>
        <dbReference type="Rhea" id="RHEA:24576"/>
        <dbReference type="ChEBI" id="CHEBI:15377"/>
        <dbReference type="ChEBI" id="CHEBI:15378"/>
        <dbReference type="ChEBI" id="CHEBI:33019"/>
        <dbReference type="ChEBI" id="CHEBI:43474"/>
        <dbReference type="EC" id="3.6.1.1"/>
    </reaction>
</comment>
<keyword evidence="8" id="KW-0129">CBS domain</keyword>
<dbReference type="InterPro" id="IPR004097">
    <property type="entry name" value="DHHA2"/>
</dbReference>
<dbReference type="RefSeq" id="WP_162369949.1">
    <property type="nucleotide sequence ID" value="NZ_JAAEEH010000011.1"/>
</dbReference>
<evidence type="ECO:0000256" key="1">
    <source>
        <dbReference type="ARBA" id="ARBA00001936"/>
    </source>
</evidence>
<keyword evidence="11" id="KW-1185">Reference proteome</keyword>
<dbReference type="InterPro" id="IPR001667">
    <property type="entry name" value="DDH_dom"/>
</dbReference>
<evidence type="ECO:0000256" key="8">
    <source>
        <dbReference type="PROSITE-ProRule" id="PRU00703"/>
    </source>
</evidence>
<dbReference type="InterPro" id="IPR038763">
    <property type="entry name" value="DHH_sf"/>
</dbReference>
<protein>
    <recommendedName>
        <fullName evidence="2">inorganic diphosphatase</fullName>
        <ecNumber evidence="2">3.6.1.1</ecNumber>
    </recommendedName>
    <alternativeName>
        <fullName evidence="6">Pyrophosphate phospho-hydrolase</fullName>
    </alternativeName>
</protein>
<dbReference type="AlphaFoldDB" id="A0A7X5HVJ8"/>
<evidence type="ECO:0000256" key="3">
    <source>
        <dbReference type="ARBA" id="ARBA00022723"/>
    </source>
</evidence>
<evidence type="ECO:0000313" key="10">
    <source>
        <dbReference type="EMBL" id="NDL67226.1"/>
    </source>
</evidence>
<evidence type="ECO:0000256" key="2">
    <source>
        <dbReference type="ARBA" id="ARBA00012146"/>
    </source>
</evidence>
<dbReference type="GO" id="GO:0005737">
    <property type="term" value="C:cytoplasm"/>
    <property type="evidence" value="ECO:0007669"/>
    <property type="project" value="InterPro"/>
</dbReference>
<organism evidence="10 11">
    <name type="scientific">Anaerotalea alkaliphila</name>
    <dbReference type="NCBI Taxonomy" id="2662126"/>
    <lineage>
        <taxon>Bacteria</taxon>
        <taxon>Bacillati</taxon>
        <taxon>Bacillota</taxon>
        <taxon>Clostridia</taxon>
        <taxon>Eubacteriales</taxon>
        <taxon>Anaerotalea</taxon>
    </lineage>
</organism>
<feature type="domain" description="CBS" evidence="9">
    <location>
        <begin position="251"/>
        <end position="310"/>
    </location>
</feature>
<dbReference type="SMART" id="SM00116">
    <property type="entry name" value="CBS"/>
    <property type="match status" value="2"/>
</dbReference>
<proteinExistence type="predicted"/>
<dbReference type="SMART" id="SM01131">
    <property type="entry name" value="DHHA2"/>
    <property type="match status" value="1"/>
</dbReference>
<keyword evidence="4 10" id="KW-0378">Hydrolase</keyword>
<keyword evidence="5" id="KW-0464">Manganese</keyword>
<evidence type="ECO:0000256" key="7">
    <source>
        <dbReference type="ARBA" id="ARBA00047820"/>
    </source>
</evidence>
<dbReference type="EC" id="3.6.1.1" evidence="2"/>
<dbReference type="NCBIfam" id="NF011443">
    <property type="entry name" value="PRK14869.1-5"/>
    <property type="match status" value="1"/>
</dbReference>
<dbReference type="Proteomes" id="UP000461585">
    <property type="component" value="Unassembled WGS sequence"/>
</dbReference>
<dbReference type="SUPFAM" id="SSF54631">
    <property type="entry name" value="CBS-domain pair"/>
    <property type="match status" value="1"/>
</dbReference>
<dbReference type="Gene3D" id="3.90.1640.10">
    <property type="entry name" value="inorganic pyrophosphatase (n-terminal core)"/>
    <property type="match status" value="2"/>
</dbReference>
<accession>A0A7X5HVJ8</accession>
<dbReference type="GO" id="GO:0046872">
    <property type="term" value="F:metal ion binding"/>
    <property type="evidence" value="ECO:0007669"/>
    <property type="project" value="UniProtKB-KW"/>
</dbReference>
<sequence length="545" mass="61705">MKETVYVFGHQNPDSDSICAAISYAHLKNQLDPQRHHMPIALKEVNKETAYILKHFGVEPPPVVEHLKLQVTDINLTPAKVVKEMDSIRKVLEAITGETGRSIPVVDQDERLIGLVSISDIMPTYLGQCSSNFLKDSKTPFVNLIQELDLKLVSGTIKEEYVSGRVYLSSDVYPDKVLEKEDLVLCDAQELAHLFETKDTILQAGYFIVGNVRDPEDLLTWQDHRHVLLSSELKVYELVKKISQTIPVSTMVKKDGLEYFVTYETLEDVQENIVTSKHHHFPVVDEWGYIQGMLSKSNLVDVNRKKAILVDHNERGQSIQGIDDLHILEIIDHHRVADVMTMAPLYFRVEPVGCTCTLVARMYEEQGVEIPRQIAGLLLSAIISDTLLFKSPTCTPLDKATAEKLAPIAGVDTRYYGMHMITEGSSLEEKSPEELLHYDMKQFMFGPYRVRVSQINTGDFDGFYKVYPGVLAYMEDFCRQDGLNLWVFMVTDVVVGGTELIVAGDSAWIAENAFRMKPKEKSIFLYDVFSRKKQVVPQLMNAAKL</sequence>